<evidence type="ECO:0000313" key="6">
    <source>
        <dbReference type="EMBL" id="RQW62325.1"/>
    </source>
</evidence>
<comment type="caution">
    <text evidence="6">The sequence shown here is derived from an EMBL/GenBank/DDBJ whole genome shotgun (WGS) entry which is preliminary data.</text>
</comment>
<dbReference type="RefSeq" id="WP_124937863.1">
    <property type="nucleotide sequence ID" value="NZ_RJVQ01000006.1"/>
</dbReference>
<dbReference type="OrthoDB" id="9809296at2"/>
<name>A0A3N9TFS3_9VIBR</name>
<comment type="similarity">
    <text evidence="1 4">Belongs to the prolyl-tRNA editing family. YbaK/EbsC subfamily.</text>
</comment>
<evidence type="ECO:0000259" key="5">
    <source>
        <dbReference type="Pfam" id="PF04073"/>
    </source>
</evidence>
<feature type="domain" description="YbaK/aminoacyl-tRNA synthetase-associated" evidence="5">
    <location>
        <begin position="41"/>
        <end position="147"/>
    </location>
</feature>
<dbReference type="SUPFAM" id="SSF55826">
    <property type="entry name" value="YbaK/ProRS associated domain"/>
    <property type="match status" value="1"/>
</dbReference>
<dbReference type="EMBL" id="RJVQ01000006">
    <property type="protein sequence ID" value="RQW62325.1"/>
    <property type="molecule type" value="Genomic_DNA"/>
</dbReference>
<dbReference type="Pfam" id="PF04073">
    <property type="entry name" value="tRNA_edit"/>
    <property type="match status" value="1"/>
</dbReference>
<evidence type="ECO:0000313" key="7">
    <source>
        <dbReference type="Proteomes" id="UP000281112"/>
    </source>
</evidence>
<proteinExistence type="inferred from homology"/>
<dbReference type="InterPro" id="IPR004369">
    <property type="entry name" value="Prolyl-tRNA_editing_YbaK/EbsC"/>
</dbReference>
<keyword evidence="3 4" id="KW-0456">Lyase</keyword>
<evidence type="ECO:0000256" key="3">
    <source>
        <dbReference type="ARBA" id="ARBA00023239"/>
    </source>
</evidence>
<protein>
    <recommendedName>
        <fullName evidence="4">Cys-tRNA(Pro)/Cys-tRNA(Cys) deacylase</fullName>
        <ecNumber evidence="4">4.2.-.-</ecNumber>
    </recommendedName>
</protein>
<dbReference type="EC" id="4.2.-.-" evidence="4"/>
<keyword evidence="7" id="KW-1185">Reference proteome</keyword>
<dbReference type="Proteomes" id="UP000281112">
    <property type="component" value="Unassembled WGS sequence"/>
</dbReference>
<accession>A0A3N9TFS3</accession>
<dbReference type="InterPro" id="IPR036754">
    <property type="entry name" value="YbaK/aa-tRNA-synt-asso_dom_sf"/>
</dbReference>
<dbReference type="PIRSF" id="PIRSF006181">
    <property type="entry name" value="EbsC_YbaK"/>
    <property type="match status" value="1"/>
</dbReference>
<dbReference type="PANTHER" id="PTHR30411:SF0">
    <property type="entry name" value="CYS-TRNA(PRO)_CYS-TRNA(CYS) DEACYLASE YBAK"/>
    <property type="match status" value="1"/>
</dbReference>
<sequence>MSMSVLFDVETFLVKSGIPFEAISFKVERGDGLLRINDGSIDPHTVYKTLALTGSSTGPLIAVVPLDTRLSYKKLAKVSGNRTVGLIPEDRLEETTGYIHGTNNPLGIWFTKQYPIFIDQQSIEPKRIYVSSGHLGRGVKIDIIHLTDLVDAKLYDLVE</sequence>
<dbReference type="GO" id="GO:0016829">
    <property type="term" value="F:lyase activity"/>
    <property type="evidence" value="ECO:0007669"/>
    <property type="project" value="UniProtKB-KW"/>
</dbReference>
<reference evidence="6 7" key="1">
    <citation type="submission" date="2018-11" db="EMBL/GenBank/DDBJ databases">
        <title>Vibrio LJC006 sp. nov., isolated from seawater during the bloom of the enteromorpha.</title>
        <authorList>
            <person name="Liang J."/>
        </authorList>
    </citation>
    <scope>NUCLEOTIDE SEQUENCE [LARGE SCALE GENOMIC DNA]</scope>
    <source>
        <strain evidence="6 7">LJC006</strain>
    </source>
</reference>
<organism evidence="6 7">
    <name type="scientific">Vibrio viridaestus</name>
    <dbReference type="NCBI Taxonomy" id="2487322"/>
    <lineage>
        <taxon>Bacteria</taxon>
        <taxon>Pseudomonadati</taxon>
        <taxon>Pseudomonadota</taxon>
        <taxon>Gammaproteobacteria</taxon>
        <taxon>Vibrionales</taxon>
        <taxon>Vibrionaceae</taxon>
        <taxon>Vibrio</taxon>
    </lineage>
</organism>
<dbReference type="AlphaFoldDB" id="A0A3N9TFS3"/>
<evidence type="ECO:0000256" key="1">
    <source>
        <dbReference type="ARBA" id="ARBA00009798"/>
    </source>
</evidence>
<dbReference type="PANTHER" id="PTHR30411">
    <property type="entry name" value="CYTOPLASMIC PROTEIN"/>
    <property type="match status" value="1"/>
</dbReference>
<evidence type="ECO:0000256" key="4">
    <source>
        <dbReference type="PIRNR" id="PIRNR006181"/>
    </source>
</evidence>
<gene>
    <name evidence="6" type="ORF">EES38_14185</name>
</gene>
<dbReference type="GO" id="GO:0002161">
    <property type="term" value="F:aminoacyl-tRNA deacylase activity"/>
    <property type="evidence" value="ECO:0007669"/>
    <property type="project" value="InterPro"/>
</dbReference>
<keyword evidence="2 4" id="KW-0648">Protein biosynthesis</keyword>
<dbReference type="Gene3D" id="3.90.960.10">
    <property type="entry name" value="YbaK/aminoacyl-tRNA synthetase-associated domain"/>
    <property type="match status" value="1"/>
</dbReference>
<dbReference type="InterPro" id="IPR007214">
    <property type="entry name" value="YbaK/aa-tRNA-synth-assoc-dom"/>
</dbReference>
<evidence type="ECO:0000256" key="2">
    <source>
        <dbReference type="ARBA" id="ARBA00022917"/>
    </source>
</evidence>
<dbReference type="GO" id="GO:0006412">
    <property type="term" value="P:translation"/>
    <property type="evidence" value="ECO:0007669"/>
    <property type="project" value="UniProtKB-KW"/>
</dbReference>